<name>A0A2Z6M793_TRISU</name>
<dbReference type="OrthoDB" id="1408382at2759"/>
<dbReference type="PANTHER" id="PTHR35744:SF2">
    <property type="entry name" value="OS06G0166200 PROTEIN"/>
    <property type="match status" value="1"/>
</dbReference>
<dbReference type="PANTHER" id="PTHR35744">
    <property type="entry name" value="C2H2-TYPE DOMAIN-CONTAINING PROTEIN"/>
    <property type="match status" value="1"/>
</dbReference>
<feature type="domain" description="C2H2-type" evidence="1">
    <location>
        <begin position="122"/>
        <end position="143"/>
    </location>
</feature>
<keyword evidence="3" id="KW-1185">Reference proteome</keyword>
<reference evidence="3" key="1">
    <citation type="journal article" date="2017" name="Front. Plant Sci.">
        <title>Climate Clever Clovers: New Paradigm to Reduce the Environmental Footprint of Ruminants by Breeding Low Methanogenic Forages Utilizing Haplotype Variation.</title>
        <authorList>
            <person name="Kaur P."/>
            <person name="Appels R."/>
            <person name="Bayer P.E."/>
            <person name="Keeble-Gagnere G."/>
            <person name="Wang J."/>
            <person name="Hirakawa H."/>
            <person name="Shirasawa K."/>
            <person name="Vercoe P."/>
            <person name="Stefanova K."/>
            <person name="Durmic Z."/>
            <person name="Nichols P."/>
            <person name="Revell C."/>
            <person name="Isobe S.N."/>
            <person name="Edwards D."/>
            <person name="Erskine W."/>
        </authorList>
    </citation>
    <scope>NUCLEOTIDE SEQUENCE [LARGE SCALE GENOMIC DNA]</scope>
    <source>
        <strain evidence="3">cv. Daliak</strain>
    </source>
</reference>
<accession>A0A2Z6M793</accession>
<sequence length="345" mass="39707">MYSLCLQNATTLHALHFPSNLTSSLLFPINNHKLSSKARFQCSIKTNNTNTKQVTNKKVLILWDLDNKPPRGPPYNAALSLKTLAESFGDVVSISAYTIRHSFFNLPQWHRDKNPNPNTLLCRVCGHQCRSIYDLNVHFEKVHLYQHHKWLKRLSKVKFSRHKVGFIRKRHIHNEAARTIAPPRVGFGLAKELRRAGVFVKIVEVGDKVNAADSSLKREIMSGGVDWLILVSDDSEYSEMLREVREMKLGNVVVVGDYWDRYLGRNADLWLPWNVVENGKVEEMMNLMGRKTLTEGLDDELEEEEDDENHLVLNNEGYRWSALFDRLNMLKVQACDGANLKKRKA</sequence>
<evidence type="ECO:0000313" key="3">
    <source>
        <dbReference type="Proteomes" id="UP000242715"/>
    </source>
</evidence>
<dbReference type="EMBL" id="DF973351">
    <property type="protein sequence ID" value="GAU27298.1"/>
    <property type="molecule type" value="Genomic_DNA"/>
</dbReference>
<organism evidence="2 3">
    <name type="scientific">Trifolium subterraneum</name>
    <name type="common">Subterranean clover</name>
    <dbReference type="NCBI Taxonomy" id="3900"/>
    <lineage>
        <taxon>Eukaryota</taxon>
        <taxon>Viridiplantae</taxon>
        <taxon>Streptophyta</taxon>
        <taxon>Embryophyta</taxon>
        <taxon>Tracheophyta</taxon>
        <taxon>Spermatophyta</taxon>
        <taxon>Magnoliopsida</taxon>
        <taxon>eudicotyledons</taxon>
        <taxon>Gunneridae</taxon>
        <taxon>Pentapetalae</taxon>
        <taxon>rosids</taxon>
        <taxon>fabids</taxon>
        <taxon>Fabales</taxon>
        <taxon>Fabaceae</taxon>
        <taxon>Papilionoideae</taxon>
        <taxon>50 kb inversion clade</taxon>
        <taxon>NPAAA clade</taxon>
        <taxon>Hologalegina</taxon>
        <taxon>IRL clade</taxon>
        <taxon>Trifolieae</taxon>
        <taxon>Trifolium</taxon>
    </lineage>
</organism>
<gene>
    <name evidence="2" type="ORF">TSUD_05240</name>
</gene>
<dbReference type="Proteomes" id="UP000242715">
    <property type="component" value="Unassembled WGS sequence"/>
</dbReference>
<dbReference type="AlphaFoldDB" id="A0A2Z6M793"/>
<evidence type="ECO:0000313" key="2">
    <source>
        <dbReference type="EMBL" id="GAU27298.1"/>
    </source>
</evidence>
<proteinExistence type="predicted"/>
<dbReference type="PROSITE" id="PS00028">
    <property type="entry name" value="ZINC_FINGER_C2H2_1"/>
    <property type="match status" value="1"/>
</dbReference>
<dbReference type="InterPro" id="IPR013087">
    <property type="entry name" value="Znf_C2H2_type"/>
</dbReference>
<evidence type="ECO:0000259" key="1">
    <source>
        <dbReference type="PROSITE" id="PS00028"/>
    </source>
</evidence>
<protein>
    <recommendedName>
        <fullName evidence="1">C2H2-type domain-containing protein</fullName>
    </recommendedName>
</protein>